<dbReference type="Proteomes" id="UP000000263">
    <property type="component" value="Chromosome"/>
</dbReference>
<sequence>MRPFCWTNRQPGQAIPVLALTLFLLLAFAGLAIDGALAFAWRRNVMNSADGAALIATRALIVDRGSVTGLELTNAVRTYLQTELGVSDPDFELTYVNGAGQPIGPVGSGPAPANARGVTVVARHTFDTYLMGILGQPTLTVRGVSAARFGNGGMLIGDQLAPMGLLPEAADFFRRNPSGALIDLSGQIEERNEQIRNDFINGLYPYLERPEDHPAWVDPDTFVKRWQVRAVALRMGSSASPTPGAGAGCPTTPVNTLKSWWCFGAHQQVNTRIAGDGDQVAVAMDLIGVEPYASSMNAALLSGGFLNARLNQVIIVPVLAEASDSDQWSGANPVYVIEYFIALRLTGIDDTDGTITADYLPRYLTNGGLMGSNNNVERGDPCEVCVVNLVRE</sequence>
<dbReference type="KEGG" id="rca:Rcas_4161"/>
<gene>
    <name evidence="2" type="ordered locus">Rcas_4161</name>
</gene>
<keyword evidence="3" id="KW-1185">Reference proteome</keyword>
<dbReference type="InterPro" id="IPR028087">
    <property type="entry name" value="Tad_N"/>
</dbReference>
<reference evidence="2 3" key="1">
    <citation type="submission" date="2007-08" db="EMBL/GenBank/DDBJ databases">
        <title>Complete sequence of Roseiflexus castenholzii DSM 13941.</title>
        <authorList>
            <consortium name="US DOE Joint Genome Institute"/>
            <person name="Copeland A."/>
            <person name="Lucas S."/>
            <person name="Lapidus A."/>
            <person name="Barry K."/>
            <person name="Glavina del Rio T."/>
            <person name="Dalin E."/>
            <person name="Tice H."/>
            <person name="Pitluck S."/>
            <person name="Thompson L.S."/>
            <person name="Brettin T."/>
            <person name="Bruce D."/>
            <person name="Detter J.C."/>
            <person name="Han C."/>
            <person name="Tapia R."/>
            <person name="Schmutz J."/>
            <person name="Larimer F."/>
            <person name="Land M."/>
            <person name="Hauser L."/>
            <person name="Kyrpides N."/>
            <person name="Mikhailova N."/>
            <person name="Bryant D.A."/>
            <person name="Hanada S."/>
            <person name="Tsukatani Y."/>
            <person name="Richardson P."/>
        </authorList>
    </citation>
    <scope>NUCLEOTIDE SEQUENCE [LARGE SCALE GENOMIC DNA]</scope>
    <source>
        <strain evidence="3">DSM 13941 / HLO8</strain>
    </source>
</reference>
<feature type="domain" description="Putative Flp pilus-assembly TadG-like N-terminal" evidence="1">
    <location>
        <begin position="12"/>
        <end position="56"/>
    </location>
</feature>
<protein>
    <recommendedName>
        <fullName evidence="1">Putative Flp pilus-assembly TadG-like N-terminal domain-containing protein</fullName>
    </recommendedName>
</protein>
<dbReference type="STRING" id="383372.Rcas_4161"/>
<name>A7NRJ6_ROSCS</name>
<dbReference type="OrthoDB" id="9803461at2"/>
<dbReference type="RefSeq" id="WP_012122613.1">
    <property type="nucleotide sequence ID" value="NC_009767.1"/>
</dbReference>
<dbReference type="AlphaFoldDB" id="A7NRJ6"/>
<dbReference type="Pfam" id="PF13400">
    <property type="entry name" value="Tad"/>
    <property type="match status" value="1"/>
</dbReference>
<evidence type="ECO:0000313" key="2">
    <source>
        <dbReference type="EMBL" id="ABU60192.1"/>
    </source>
</evidence>
<dbReference type="EMBL" id="CP000804">
    <property type="protein sequence ID" value="ABU60192.1"/>
    <property type="molecule type" value="Genomic_DNA"/>
</dbReference>
<evidence type="ECO:0000259" key="1">
    <source>
        <dbReference type="Pfam" id="PF13400"/>
    </source>
</evidence>
<proteinExistence type="predicted"/>
<organism evidence="2 3">
    <name type="scientific">Roseiflexus castenholzii (strain DSM 13941 / HLO8)</name>
    <dbReference type="NCBI Taxonomy" id="383372"/>
    <lineage>
        <taxon>Bacteria</taxon>
        <taxon>Bacillati</taxon>
        <taxon>Chloroflexota</taxon>
        <taxon>Chloroflexia</taxon>
        <taxon>Chloroflexales</taxon>
        <taxon>Roseiflexineae</taxon>
        <taxon>Roseiflexaceae</taxon>
        <taxon>Roseiflexus</taxon>
    </lineage>
</organism>
<evidence type="ECO:0000313" key="3">
    <source>
        <dbReference type="Proteomes" id="UP000000263"/>
    </source>
</evidence>
<dbReference type="HOGENOM" id="CLU_703751_0_0_0"/>
<accession>A7NRJ6</accession>